<dbReference type="GeneID" id="83882155"/>
<dbReference type="Pfam" id="PF01066">
    <property type="entry name" value="CDP-OH_P_transf"/>
    <property type="match status" value="1"/>
</dbReference>
<dbReference type="GO" id="GO:0016020">
    <property type="term" value="C:membrane"/>
    <property type="evidence" value="ECO:0007669"/>
    <property type="project" value="InterPro"/>
</dbReference>
<accession>A0A0P1IDZ8</accession>
<feature type="transmembrane region" description="Helical" evidence="3">
    <location>
        <begin position="150"/>
        <end position="179"/>
    </location>
</feature>
<feature type="transmembrane region" description="Helical" evidence="3">
    <location>
        <begin position="54"/>
        <end position="72"/>
    </location>
</feature>
<evidence type="ECO:0000313" key="5">
    <source>
        <dbReference type="Proteomes" id="UP000051870"/>
    </source>
</evidence>
<organism evidence="4 5">
    <name type="scientific">Shimia thalassica</name>
    <dbReference type="NCBI Taxonomy" id="1715693"/>
    <lineage>
        <taxon>Bacteria</taxon>
        <taxon>Pseudomonadati</taxon>
        <taxon>Pseudomonadota</taxon>
        <taxon>Alphaproteobacteria</taxon>
        <taxon>Rhodobacterales</taxon>
        <taxon>Roseobacteraceae</taxon>
    </lineage>
</organism>
<comment type="similarity">
    <text evidence="2">Belongs to the CDP-alcohol phosphatidyltransferase class-I family.</text>
</comment>
<evidence type="ECO:0000256" key="3">
    <source>
        <dbReference type="SAM" id="Phobius"/>
    </source>
</evidence>
<keyword evidence="1 2" id="KW-0808">Transferase</keyword>
<proteinExistence type="inferred from homology"/>
<dbReference type="AlphaFoldDB" id="A0A0P1IDZ8"/>
<dbReference type="Gene3D" id="1.20.120.1760">
    <property type="match status" value="1"/>
</dbReference>
<dbReference type="InterPro" id="IPR043130">
    <property type="entry name" value="CDP-OH_PTrfase_TM_dom"/>
</dbReference>
<dbReference type="InterPro" id="IPR048254">
    <property type="entry name" value="CDP_ALCOHOL_P_TRANSF_CS"/>
</dbReference>
<evidence type="ECO:0000313" key="4">
    <source>
        <dbReference type="EMBL" id="CUK07849.1"/>
    </source>
</evidence>
<evidence type="ECO:0000256" key="2">
    <source>
        <dbReference type="RuleBase" id="RU003750"/>
    </source>
</evidence>
<dbReference type="InterPro" id="IPR000462">
    <property type="entry name" value="CDP-OH_P_trans"/>
</dbReference>
<sequence length="203" mass="22498">MIDGLIKSKIDPIWESLSTPLVRAGWTPNQVTFTGLVLIIATSLAYLWHGSELIYGLTLAVAFAFDALDGAVARRRDMCSKAGGYFDAMVDRYQELAVLATLAFVHDLWALALAAFSGSVLTSYAKARTAIEIEISNDDWPDFFERLERIIFICVFLVLAGIFDAGWIVTAGLAIFALLSHFTALQRAWRATQMLKSDDQARR</sequence>
<dbReference type="Proteomes" id="UP000051870">
    <property type="component" value="Unassembled WGS sequence"/>
</dbReference>
<dbReference type="STRING" id="1715693.PH7735_03166"/>
<keyword evidence="5" id="KW-1185">Reference proteome</keyword>
<dbReference type="EC" id="2.7.8.11" evidence="4"/>
<name>A0A0P1IDZ8_9RHOB</name>
<dbReference type="GO" id="GO:0008654">
    <property type="term" value="P:phospholipid biosynthetic process"/>
    <property type="evidence" value="ECO:0007669"/>
    <property type="project" value="InterPro"/>
</dbReference>
<keyword evidence="3" id="KW-1133">Transmembrane helix</keyword>
<protein>
    <submittedName>
        <fullName evidence="4">CDP-diacylglycerol--inositol 3-phosphatidyltransferase</fullName>
        <ecNumber evidence="4">2.7.8.11</ecNumber>
    </submittedName>
</protein>
<feature type="transmembrane region" description="Helical" evidence="3">
    <location>
        <begin position="31"/>
        <end position="48"/>
    </location>
</feature>
<dbReference type="RefSeq" id="WP_058312342.1">
    <property type="nucleotide sequence ID" value="NZ_CYTW01000004.1"/>
</dbReference>
<keyword evidence="3" id="KW-0812">Transmembrane</keyword>
<dbReference type="EMBL" id="CYTW01000004">
    <property type="protein sequence ID" value="CUK07849.1"/>
    <property type="molecule type" value="Genomic_DNA"/>
</dbReference>
<evidence type="ECO:0000256" key="1">
    <source>
        <dbReference type="ARBA" id="ARBA00022679"/>
    </source>
</evidence>
<keyword evidence="3" id="KW-0472">Membrane</keyword>
<dbReference type="GO" id="GO:0003881">
    <property type="term" value="F:CDP-diacylglycerol-inositol 3-phosphatidyltransferase activity"/>
    <property type="evidence" value="ECO:0007669"/>
    <property type="project" value="UniProtKB-EC"/>
</dbReference>
<reference evidence="5" key="1">
    <citation type="submission" date="2015-09" db="EMBL/GenBank/DDBJ databases">
        <authorList>
            <person name="Rodrigo-Torres Lidia"/>
            <person name="Arahal R.David."/>
        </authorList>
    </citation>
    <scope>NUCLEOTIDE SEQUENCE [LARGE SCALE GENOMIC DNA]</scope>
    <source>
        <strain evidence="5">CECT 7735</strain>
    </source>
</reference>
<feature type="transmembrane region" description="Helical" evidence="3">
    <location>
        <begin position="93"/>
        <end position="116"/>
    </location>
</feature>
<gene>
    <name evidence="4" type="primary">pgsA1</name>
    <name evidence="4" type="ORF">PH7735_03166</name>
</gene>
<dbReference type="PROSITE" id="PS00379">
    <property type="entry name" value="CDP_ALCOHOL_P_TRANSF"/>
    <property type="match status" value="1"/>
</dbReference>